<dbReference type="EMBL" id="GL883013">
    <property type="protein sequence ID" value="EGG20170.1"/>
    <property type="molecule type" value="Genomic_DNA"/>
</dbReference>
<evidence type="ECO:0000313" key="3">
    <source>
        <dbReference type="Proteomes" id="UP000007797"/>
    </source>
</evidence>
<reference evidence="3" key="1">
    <citation type="journal article" date="2011" name="Genome Res.">
        <title>Phylogeny-wide analysis of social amoeba genomes highlights ancient origins for complex intercellular communication.</title>
        <authorList>
            <person name="Heidel A.J."/>
            <person name="Lawal H.M."/>
            <person name="Felder M."/>
            <person name="Schilde C."/>
            <person name="Helps N.R."/>
            <person name="Tunggal B."/>
            <person name="Rivero F."/>
            <person name="John U."/>
            <person name="Schleicher M."/>
            <person name="Eichinger L."/>
            <person name="Platzer M."/>
            <person name="Noegel A.A."/>
            <person name="Schaap P."/>
            <person name="Gloeckner G."/>
        </authorList>
    </citation>
    <scope>NUCLEOTIDE SEQUENCE [LARGE SCALE GENOMIC DNA]</scope>
    <source>
        <strain evidence="3">SH3</strain>
    </source>
</reference>
<proteinExistence type="predicted"/>
<protein>
    <submittedName>
        <fullName evidence="2">Uncharacterized protein</fullName>
    </submittedName>
</protein>
<sequence>MATHDAKNQCLLDNEQQPSTIAKQKDHH</sequence>
<evidence type="ECO:0000313" key="2">
    <source>
        <dbReference type="EMBL" id="EGG20170.1"/>
    </source>
</evidence>
<evidence type="ECO:0000256" key="1">
    <source>
        <dbReference type="SAM" id="MobiDB-lite"/>
    </source>
</evidence>
<dbReference type="KEGG" id="dfa:DFA_07290"/>
<dbReference type="AlphaFoldDB" id="F4PW06"/>
<gene>
    <name evidence="2" type="ORF">DFA_07290</name>
</gene>
<name>F4PW06_CACFS</name>
<accession>F4PW06</accession>
<dbReference type="Proteomes" id="UP000007797">
    <property type="component" value="Unassembled WGS sequence"/>
</dbReference>
<organism evidence="2 3">
    <name type="scientific">Cavenderia fasciculata</name>
    <name type="common">Slime mold</name>
    <name type="synonym">Dictyostelium fasciculatum</name>
    <dbReference type="NCBI Taxonomy" id="261658"/>
    <lineage>
        <taxon>Eukaryota</taxon>
        <taxon>Amoebozoa</taxon>
        <taxon>Evosea</taxon>
        <taxon>Eumycetozoa</taxon>
        <taxon>Dictyostelia</taxon>
        <taxon>Acytosteliales</taxon>
        <taxon>Cavenderiaceae</taxon>
        <taxon>Cavenderia</taxon>
    </lineage>
</organism>
<keyword evidence="3" id="KW-1185">Reference proteome</keyword>
<feature type="region of interest" description="Disordered" evidence="1">
    <location>
        <begin position="1"/>
        <end position="28"/>
    </location>
</feature>